<keyword evidence="4 7" id="KW-0808">Transferase</keyword>
<evidence type="ECO:0000313" key="7">
    <source>
        <dbReference type="EMBL" id="AKS46872.1"/>
    </source>
</evidence>
<sequence>MRTFETATRSDWITDRALRAIIATAMALPYKQRVRWFGAMAERLVAPTAGYLKRSRTQISMIWPDMEDAEVNRLARACCNNFGRTMIEGYSRGDYTAQLADTMPTGAGMEHLAKAKEDGRPVLFVTGHFGNHDAPRHVLNRLGYTIGGIYKPISNPYFNEHYLGTIKDVSGPVFPIDREGMAGFMRLLNGGGMGTMLFDVRVKKYPAIPFLGHPAHTSTGLGAIALKTGSLILPYFGTRREDGLNFDVTIETPVELTTPEQIMRDVTDRLEARIRAHPDQYFWVHRRWG</sequence>
<evidence type="ECO:0000256" key="4">
    <source>
        <dbReference type="ARBA" id="ARBA00022679"/>
    </source>
</evidence>
<dbReference type="AlphaFoldDB" id="A0A0K0Y7N0"/>
<evidence type="ECO:0000256" key="1">
    <source>
        <dbReference type="ARBA" id="ARBA00004533"/>
    </source>
</evidence>
<dbReference type="KEGG" id="otm:OSB_23360"/>
<dbReference type="EMBL" id="CP012160">
    <property type="protein sequence ID" value="AKS46872.1"/>
    <property type="molecule type" value="Genomic_DNA"/>
</dbReference>
<keyword evidence="6 7" id="KW-0012">Acyltransferase</keyword>
<keyword evidence="8" id="KW-1185">Reference proteome</keyword>
<dbReference type="OrthoDB" id="9801955at2"/>
<name>A0A0K0Y7N0_9RHOB</name>
<dbReference type="GO" id="GO:0009247">
    <property type="term" value="P:glycolipid biosynthetic process"/>
    <property type="evidence" value="ECO:0007669"/>
    <property type="project" value="UniProtKB-ARBA"/>
</dbReference>
<proteinExistence type="predicted"/>
<keyword evidence="2" id="KW-1003">Cell membrane</keyword>
<accession>A0A0K0Y7N0</accession>
<comment type="subcellular location">
    <subcellularLocation>
        <location evidence="1">Cell inner membrane</location>
    </subcellularLocation>
</comment>
<dbReference type="EC" id="2.3.1.-" evidence="7"/>
<evidence type="ECO:0000313" key="8">
    <source>
        <dbReference type="Proteomes" id="UP000067444"/>
    </source>
</evidence>
<dbReference type="STRING" id="1458307.OSB_23360"/>
<evidence type="ECO:0000256" key="3">
    <source>
        <dbReference type="ARBA" id="ARBA00022519"/>
    </source>
</evidence>
<evidence type="ECO:0000256" key="2">
    <source>
        <dbReference type="ARBA" id="ARBA00022475"/>
    </source>
</evidence>
<dbReference type="Proteomes" id="UP000067444">
    <property type="component" value="Chromosome"/>
</dbReference>
<evidence type="ECO:0000256" key="5">
    <source>
        <dbReference type="ARBA" id="ARBA00023136"/>
    </source>
</evidence>
<reference evidence="7 8" key="1">
    <citation type="journal article" date="2015" name="Genome Announc.">
        <title>Closed Genome Sequence of Octadecabacter temperatus SB1, the First Mesophilic Species of the Genus Octadecabacter.</title>
        <authorList>
            <person name="Voget S."/>
            <person name="Billerbeck S."/>
            <person name="Simon M."/>
            <person name="Daniel R."/>
        </authorList>
    </citation>
    <scope>NUCLEOTIDE SEQUENCE [LARGE SCALE GENOMIC DNA]</scope>
    <source>
        <strain evidence="7 8">SB1</strain>
    </source>
</reference>
<keyword evidence="5" id="KW-0472">Membrane</keyword>
<dbReference type="GO" id="GO:0005886">
    <property type="term" value="C:plasma membrane"/>
    <property type="evidence" value="ECO:0007669"/>
    <property type="project" value="UniProtKB-SubCell"/>
</dbReference>
<gene>
    <name evidence="7" type="primary">htrB</name>
    <name evidence="7" type="ORF">OSB_23360</name>
</gene>
<organism evidence="7 8">
    <name type="scientific">Octadecabacter temperatus</name>
    <dbReference type="NCBI Taxonomy" id="1458307"/>
    <lineage>
        <taxon>Bacteria</taxon>
        <taxon>Pseudomonadati</taxon>
        <taxon>Pseudomonadota</taxon>
        <taxon>Alphaproteobacteria</taxon>
        <taxon>Rhodobacterales</taxon>
        <taxon>Roseobacteraceae</taxon>
        <taxon>Octadecabacter</taxon>
    </lineage>
</organism>
<dbReference type="GO" id="GO:0016746">
    <property type="term" value="F:acyltransferase activity"/>
    <property type="evidence" value="ECO:0007669"/>
    <property type="project" value="UniProtKB-KW"/>
</dbReference>
<keyword evidence="3" id="KW-0997">Cell inner membrane</keyword>
<dbReference type="CDD" id="cd07984">
    <property type="entry name" value="LPLAT_LABLAT-like"/>
    <property type="match status" value="1"/>
</dbReference>
<dbReference type="InterPro" id="IPR004960">
    <property type="entry name" value="LipA_acyltrans"/>
</dbReference>
<evidence type="ECO:0000256" key="6">
    <source>
        <dbReference type="ARBA" id="ARBA00023315"/>
    </source>
</evidence>
<protein>
    <submittedName>
        <fullName evidence="7">Lipid A biosynthesis lauroyl acyltransferase</fullName>
        <ecNumber evidence="7">2.3.1.-</ecNumber>
    </submittedName>
</protein>
<dbReference type="PANTHER" id="PTHR30606:SF10">
    <property type="entry name" value="PHOSPHATIDYLINOSITOL MANNOSIDE ACYLTRANSFERASE"/>
    <property type="match status" value="1"/>
</dbReference>
<dbReference type="RefSeq" id="WP_049835139.1">
    <property type="nucleotide sequence ID" value="NZ_CP012160.1"/>
</dbReference>
<dbReference type="PANTHER" id="PTHR30606">
    <property type="entry name" value="LIPID A BIOSYNTHESIS LAUROYL ACYLTRANSFERASE"/>
    <property type="match status" value="1"/>
</dbReference>
<dbReference type="Pfam" id="PF03279">
    <property type="entry name" value="Lip_A_acyltrans"/>
    <property type="match status" value="1"/>
</dbReference>